<feature type="compositionally biased region" description="Polar residues" evidence="11">
    <location>
        <begin position="750"/>
        <end position="765"/>
    </location>
</feature>
<name>A0A0P7VKC4_SCLFO</name>
<dbReference type="Proteomes" id="UP000034805">
    <property type="component" value="Unassembled WGS sequence"/>
</dbReference>
<comment type="similarity">
    <text evidence="3">Belongs to the WD repeat EDC4 family.</text>
</comment>
<dbReference type="Gene3D" id="6.10.140.270">
    <property type="match status" value="1"/>
</dbReference>
<feature type="compositionally biased region" description="Polar residues" evidence="11">
    <location>
        <begin position="810"/>
        <end position="820"/>
    </location>
</feature>
<gene>
    <name evidence="14" type="ORF">Z043_104388</name>
</gene>
<feature type="region of interest" description="Disordered" evidence="11">
    <location>
        <begin position="810"/>
        <end position="873"/>
    </location>
</feature>
<feature type="region of interest" description="Disordered" evidence="11">
    <location>
        <begin position="516"/>
        <end position="536"/>
    </location>
</feature>
<keyword evidence="9" id="KW-0539">Nucleus</keyword>
<comment type="caution">
    <text evidence="14">The sequence shown here is derived from an EMBL/GenBank/DDBJ whole genome shotgun (WGS) entry which is preliminary data.</text>
</comment>
<evidence type="ECO:0000256" key="10">
    <source>
        <dbReference type="PROSITE-ProRule" id="PRU00221"/>
    </source>
</evidence>
<dbReference type="GO" id="GO:0000932">
    <property type="term" value="C:P-body"/>
    <property type="evidence" value="ECO:0007669"/>
    <property type="project" value="UniProtKB-SubCell"/>
</dbReference>
<dbReference type="EMBL" id="JARO02001163">
    <property type="protein sequence ID" value="KPP76275.1"/>
    <property type="molecule type" value="Genomic_DNA"/>
</dbReference>
<dbReference type="STRING" id="113540.ENSSFOP00015022417"/>
<evidence type="ECO:0000259" key="12">
    <source>
        <dbReference type="Pfam" id="PF16529"/>
    </source>
</evidence>
<evidence type="ECO:0000256" key="11">
    <source>
        <dbReference type="SAM" id="MobiDB-lite"/>
    </source>
</evidence>
<evidence type="ECO:0000256" key="2">
    <source>
        <dbReference type="ARBA" id="ARBA00004201"/>
    </source>
</evidence>
<dbReference type="InterPro" id="IPR044938">
    <property type="entry name" value="EDC4_C_sf"/>
</dbReference>
<evidence type="ECO:0000256" key="5">
    <source>
        <dbReference type="ARBA" id="ARBA00022490"/>
    </source>
</evidence>
<dbReference type="PROSITE" id="PS50294">
    <property type="entry name" value="WD_REPEATS_REGION"/>
    <property type="match status" value="1"/>
</dbReference>
<keyword evidence="7" id="KW-0677">Repeat</keyword>
<dbReference type="InterPro" id="IPR001680">
    <property type="entry name" value="WD40_rpt"/>
</dbReference>
<dbReference type="GO" id="GO:0031087">
    <property type="term" value="P:deadenylation-independent decapping of nuclear-transcribed mRNA"/>
    <property type="evidence" value="ECO:0007669"/>
    <property type="project" value="InterPro"/>
</dbReference>
<accession>A0A0P7VKC4</accession>
<feature type="region of interest" description="Disordered" evidence="11">
    <location>
        <begin position="750"/>
        <end position="798"/>
    </location>
</feature>
<evidence type="ECO:0000256" key="1">
    <source>
        <dbReference type="ARBA" id="ARBA00004123"/>
    </source>
</evidence>
<evidence type="ECO:0000313" key="14">
    <source>
        <dbReference type="EMBL" id="KPP76275.1"/>
    </source>
</evidence>
<dbReference type="InterPro" id="IPR036322">
    <property type="entry name" value="WD40_repeat_dom_sf"/>
</dbReference>
<dbReference type="InterPro" id="IPR032401">
    <property type="entry name" value="EDC4_WD40"/>
</dbReference>
<evidence type="ECO:0000256" key="9">
    <source>
        <dbReference type="ARBA" id="ARBA00023242"/>
    </source>
</evidence>
<feature type="non-terminal residue" evidence="14">
    <location>
        <position position="1"/>
    </location>
</feature>
<evidence type="ECO:0000256" key="7">
    <source>
        <dbReference type="ARBA" id="ARBA00022737"/>
    </source>
</evidence>
<dbReference type="GO" id="GO:0005634">
    <property type="term" value="C:nucleus"/>
    <property type="evidence" value="ECO:0007669"/>
    <property type="project" value="UniProtKB-SubCell"/>
</dbReference>
<dbReference type="Gene3D" id="2.130.10.10">
    <property type="entry name" value="YVTN repeat-like/Quinoprotein amine dehydrogenase"/>
    <property type="match status" value="1"/>
</dbReference>
<protein>
    <recommendedName>
        <fullName evidence="4">Enhancer of mRNA-decapping protein 4</fullName>
    </recommendedName>
</protein>
<evidence type="ECO:0000256" key="3">
    <source>
        <dbReference type="ARBA" id="ARBA00009639"/>
    </source>
</evidence>
<evidence type="ECO:0000256" key="4">
    <source>
        <dbReference type="ARBA" id="ARBA00015762"/>
    </source>
</evidence>
<dbReference type="SMART" id="SM00320">
    <property type="entry name" value="WD40"/>
    <property type="match status" value="3"/>
</dbReference>
<feature type="domain" description="Enhancer of mRNA-decapping protein 4 WD40 repeat region" evidence="12">
    <location>
        <begin position="84"/>
        <end position="213"/>
    </location>
</feature>
<dbReference type="PROSITE" id="PS50082">
    <property type="entry name" value="WD_REPEATS_2"/>
    <property type="match status" value="1"/>
</dbReference>
<feature type="region of interest" description="Disordered" evidence="11">
    <location>
        <begin position="715"/>
        <end position="738"/>
    </location>
</feature>
<evidence type="ECO:0000256" key="8">
    <source>
        <dbReference type="ARBA" id="ARBA00023054"/>
    </source>
</evidence>
<sequence length="1341" mass="148994">GASAERQKAPFNGDLNGLFGADAPSGGERAAPADSTARGVDVGARDRQIICLTGDDSSTSIAIFGSNVEIVASHDSSINSKARGSNRVKIQPVAKYDWEHKYYHGNLIAVSNLHLAYTIRGANSYAMIRVLSLGTAERTLLKGFTGAVTDLAFAHLDSNQLACLDEAGNLFVWLLTSHGGKIQYPLKASLTDTEKVVESKQRAQTMWYTKFLCSSLMLSFRDEIVVYIQRPADTPLNLNRRLIWCPFIPEDNEENPEDACQTLALLHEDRAEVWDLDILIANNSSWPADATDLNDGFVTVRGHQAPISEGALSPDGAVLATASHDGYVKFWQIYIEGQDHPRFSVYYAILFSCLIANVDPDSLSLCLHEWKPHSGRPLSCLLFCDNHKKQDPDVPFWRFLITGADQNRELKMWCTVSWSCLQTVRLAHVKDLFSLRFSPDHFSPSVMPTLKASLDLSAEFLILSDVQRKVLYVMELVQDQEKGMAAFTAISEFLLTHPVLSFGIQDVSRGRMRHTEVLPPDEESESTTNEGSHGALEAKADQTIQIKLYCIHTKSLQDVQVCFQPYLGTADVTPHDNSQASYGYVDHLAETGIEGLCSDKGSHFDSQNDLQRIPSLPTSVDFLSPVDDAKPKLMTPDAFMTPTASPDPSNPYEPHSWQLQWQASPTRERSPDVISSASTVLPQDIPEIASETLPRDPTLHADCMVSAASALHMLSPRTPRGSEHSAGTGVGGLEGERIGSTPSLLEAALSQENTGVCSESSSSQPWPAAPDITRETRSSLRDNNLSDCSHKEMKEKHKASLYHRHSYSLTQNDSQDASAEQSDHDDEVTSLASSSVNCASKSSRRLQVKDWKVSPRSSPKLKRKSKKDDGDYSQYRQIDQKFAQLDSDLQEELILLLRGQQQDIAELRQSQLEVLQRFVAHLDTMQRSIVDHVEHVMAAQQERDQQRMQHMVSAEQDHSRQLQEQLSQQLAHSLTTSVSNRLDKLFRDELRKTLPQTISRSLEPLTGQLSSTIGAKLTAVEGMLKENVIKVVKSKNTMDTIGRAAAEAIQGPIHAAYKDTFQGVVLPTFEKGCQSMFLQINDSFRQGTNEYIQQLESHTKSRKQREQEPRNHLIGQLQTLIDTLQTSIDQLAASITSSVRSEVQHQLHMVVGNLQDSILAQVQQAVKGEVTMAMKEQQAAVTSSIMQAMRSAAGTPIPSAHLDYQVQQTSILQLLQQGHINQAFQQALSAADLNLVLYVCETVDSQQVFGQQPCPLIQPVLLSLIQQLSTNLTTRSELKISYLEDALMNLDHTNPVTQDHMSSVLSQLRQKLFQFLQLDPHGRLHKRARRLLLMLQGLVSR</sequence>
<evidence type="ECO:0000259" key="13">
    <source>
        <dbReference type="Pfam" id="PF21289"/>
    </source>
</evidence>
<keyword evidence="5" id="KW-0963">Cytoplasm</keyword>
<keyword evidence="8" id="KW-0175">Coiled coil</keyword>
<evidence type="ECO:0000313" key="15">
    <source>
        <dbReference type="Proteomes" id="UP000034805"/>
    </source>
</evidence>
<dbReference type="PANTHER" id="PTHR15598">
    <property type="entry name" value="ENHANCER OF MRNA-DECAPPING PROTEIN 4"/>
    <property type="match status" value="1"/>
</dbReference>
<reference evidence="14 15" key="1">
    <citation type="submission" date="2015-08" db="EMBL/GenBank/DDBJ databases">
        <title>The genome of the Asian arowana (Scleropages formosus).</title>
        <authorList>
            <person name="Tan M.H."/>
            <person name="Gan H.M."/>
            <person name="Croft L.J."/>
            <person name="Austin C.M."/>
        </authorList>
    </citation>
    <scope>NUCLEOTIDE SEQUENCE [LARGE SCALE GENOMIC DNA]</scope>
    <source>
        <strain evidence="14">Aro1</strain>
    </source>
</reference>
<dbReference type="PANTHER" id="PTHR15598:SF5">
    <property type="entry name" value="ENHANCER OF MRNA-DECAPPING PROTEIN 4"/>
    <property type="match status" value="1"/>
</dbReference>
<feature type="repeat" description="WD" evidence="10">
    <location>
        <begin position="300"/>
        <end position="333"/>
    </location>
</feature>
<dbReference type="InterPro" id="IPR045152">
    <property type="entry name" value="EDC4-like"/>
</dbReference>
<dbReference type="Pfam" id="PF16529">
    <property type="entry name" value="Ge1_WD40"/>
    <property type="match status" value="2"/>
</dbReference>
<feature type="domain" description="Enhancer of mRNA-decapping protein 4 WD40 repeat region" evidence="12">
    <location>
        <begin position="221"/>
        <end position="481"/>
    </location>
</feature>
<keyword evidence="6 10" id="KW-0853">WD repeat</keyword>
<dbReference type="InterPro" id="IPR049404">
    <property type="entry name" value="EDC4_C"/>
</dbReference>
<dbReference type="SUPFAM" id="SSF50978">
    <property type="entry name" value="WD40 repeat-like"/>
    <property type="match status" value="1"/>
</dbReference>
<comment type="subcellular location">
    <subcellularLocation>
        <location evidence="2">Cytoplasm</location>
        <location evidence="2">P-body</location>
    </subcellularLocation>
    <subcellularLocation>
        <location evidence="1">Nucleus</location>
    </subcellularLocation>
</comment>
<dbReference type="Pfam" id="PF21289">
    <property type="entry name" value="EDC4_C"/>
    <property type="match status" value="1"/>
</dbReference>
<dbReference type="FunFam" id="1.10.220.100:FF:000001">
    <property type="entry name" value="Enhancer of mRNA-decapping protein 4"/>
    <property type="match status" value="1"/>
</dbReference>
<dbReference type="FunFam" id="2.130.10.10:FF:000138">
    <property type="entry name" value="Enhancer of mRNA-decapping protein 4"/>
    <property type="match status" value="1"/>
</dbReference>
<feature type="compositionally biased region" description="Low complexity" evidence="11">
    <location>
        <begin position="830"/>
        <end position="841"/>
    </location>
</feature>
<organism evidence="14 15">
    <name type="scientific">Scleropages formosus</name>
    <name type="common">Asian bonytongue</name>
    <name type="synonym">Osteoglossum formosum</name>
    <dbReference type="NCBI Taxonomy" id="113540"/>
    <lineage>
        <taxon>Eukaryota</taxon>
        <taxon>Metazoa</taxon>
        <taxon>Chordata</taxon>
        <taxon>Craniata</taxon>
        <taxon>Vertebrata</taxon>
        <taxon>Euteleostomi</taxon>
        <taxon>Actinopterygii</taxon>
        <taxon>Neopterygii</taxon>
        <taxon>Teleostei</taxon>
        <taxon>Osteoglossocephala</taxon>
        <taxon>Osteoglossomorpha</taxon>
        <taxon>Osteoglossiformes</taxon>
        <taxon>Osteoglossidae</taxon>
        <taxon>Scleropages</taxon>
    </lineage>
</organism>
<dbReference type="Gene3D" id="1.10.220.100">
    <property type="entry name" value="conserved c-terminal region of ge- 1"/>
    <property type="match status" value="1"/>
</dbReference>
<dbReference type="InterPro" id="IPR015943">
    <property type="entry name" value="WD40/YVTN_repeat-like_dom_sf"/>
</dbReference>
<proteinExistence type="inferred from homology"/>
<evidence type="ECO:0000256" key="6">
    <source>
        <dbReference type="ARBA" id="ARBA00022574"/>
    </source>
</evidence>
<feature type="domain" description="Enhancer of mRNA-decapping protein 4 C-terminal" evidence="13">
    <location>
        <begin position="1211"/>
        <end position="1331"/>
    </location>
</feature>